<dbReference type="AlphaFoldDB" id="A0A849CD64"/>
<dbReference type="GO" id="GO:0050482">
    <property type="term" value="P:arachidonate secretion"/>
    <property type="evidence" value="ECO:0007669"/>
    <property type="project" value="InterPro"/>
</dbReference>
<evidence type="ECO:0000313" key="1">
    <source>
        <dbReference type="EMBL" id="NNH71001.1"/>
    </source>
</evidence>
<dbReference type="GO" id="GO:0004623">
    <property type="term" value="F:phospholipase A2 activity"/>
    <property type="evidence" value="ECO:0007669"/>
    <property type="project" value="InterPro"/>
</dbReference>
<dbReference type="Proteomes" id="UP000586827">
    <property type="component" value="Unassembled WGS sequence"/>
</dbReference>
<organism evidence="1 2">
    <name type="scientific">Nocardia uniformis</name>
    <dbReference type="NCBI Taxonomy" id="53432"/>
    <lineage>
        <taxon>Bacteria</taxon>
        <taxon>Bacillati</taxon>
        <taxon>Actinomycetota</taxon>
        <taxon>Actinomycetes</taxon>
        <taxon>Mycobacteriales</taxon>
        <taxon>Nocardiaceae</taxon>
        <taxon>Nocardia</taxon>
    </lineage>
</organism>
<protein>
    <submittedName>
        <fullName evidence="1">Uncharacterized protein</fullName>
    </submittedName>
</protein>
<comment type="caution">
    <text evidence="1">The sequence shown here is derived from an EMBL/GenBank/DDBJ whole genome shotgun (WGS) entry which is preliminary data.</text>
</comment>
<dbReference type="GO" id="GO:0006644">
    <property type="term" value="P:phospholipid metabolic process"/>
    <property type="evidence" value="ECO:0007669"/>
    <property type="project" value="InterPro"/>
</dbReference>
<proteinExistence type="predicted"/>
<dbReference type="Gene3D" id="1.20.90.10">
    <property type="entry name" value="Phospholipase A2 domain"/>
    <property type="match status" value="1"/>
</dbReference>
<keyword evidence="2" id="KW-1185">Reference proteome</keyword>
<reference evidence="1 2" key="1">
    <citation type="submission" date="2020-05" db="EMBL/GenBank/DDBJ databases">
        <title>MicrobeNet Type strains.</title>
        <authorList>
            <person name="Nicholson A.C."/>
        </authorList>
    </citation>
    <scope>NUCLEOTIDE SEQUENCE [LARGE SCALE GENOMIC DNA]</scope>
    <source>
        <strain evidence="1 2">JCM 3224</strain>
    </source>
</reference>
<dbReference type="EMBL" id="JABELX010000004">
    <property type="protein sequence ID" value="NNH71001.1"/>
    <property type="molecule type" value="Genomic_DNA"/>
</dbReference>
<accession>A0A849CD64</accession>
<gene>
    <name evidence="1" type="ORF">HLB23_14200</name>
</gene>
<dbReference type="RefSeq" id="WP_067523152.1">
    <property type="nucleotide sequence ID" value="NZ_JABELX010000004.1"/>
</dbReference>
<sequence length="132" mass="14323">MSGILRTTVQVIVVGAATSLLTIGSVAIAVADPNPVPVPGNYEPGSGDLHDYCTSPMPNEYLGADFKGACARHDQCMEKHRDDQVYGDCHDDFESDLQAVCNWAFSSTLDYHRRKSCNTYVDGVIAVVRAKN</sequence>
<evidence type="ECO:0000313" key="2">
    <source>
        <dbReference type="Proteomes" id="UP000586827"/>
    </source>
</evidence>
<dbReference type="InterPro" id="IPR036444">
    <property type="entry name" value="PLipase_A2_dom_sf"/>
</dbReference>
<name>A0A849CD64_9NOCA</name>
<dbReference type="SUPFAM" id="SSF48619">
    <property type="entry name" value="Phospholipase A2, PLA2"/>
    <property type="match status" value="1"/>
</dbReference>